<evidence type="ECO:0000256" key="2">
    <source>
        <dbReference type="ARBA" id="ARBA00012438"/>
    </source>
</evidence>
<keyword evidence="4" id="KW-0808">Transferase</keyword>
<evidence type="ECO:0000259" key="9">
    <source>
        <dbReference type="PROSITE" id="PS50109"/>
    </source>
</evidence>
<evidence type="ECO:0000256" key="6">
    <source>
        <dbReference type="ARBA" id="ARBA00022777"/>
    </source>
</evidence>
<protein>
    <recommendedName>
        <fullName evidence="2">histidine kinase</fullName>
        <ecNumber evidence="2">2.7.13.3</ecNumber>
    </recommendedName>
</protein>
<evidence type="ECO:0000256" key="5">
    <source>
        <dbReference type="ARBA" id="ARBA00022741"/>
    </source>
</evidence>
<dbReference type="SMART" id="SM00388">
    <property type="entry name" value="HisKA"/>
    <property type="match status" value="1"/>
</dbReference>
<keyword evidence="8" id="KW-0902">Two-component regulatory system</keyword>
<comment type="catalytic activity">
    <reaction evidence="1">
        <text>ATP + protein L-histidine = ADP + protein N-phospho-L-histidine.</text>
        <dbReference type="EC" id="2.7.13.3"/>
    </reaction>
</comment>
<dbReference type="InterPro" id="IPR005467">
    <property type="entry name" value="His_kinase_dom"/>
</dbReference>
<keyword evidence="7" id="KW-0067">ATP-binding</keyword>
<dbReference type="Pfam" id="PF00512">
    <property type="entry name" value="HisKA"/>
    <property type="match status" value="1"/>
</dbReference>
<evidence type="ECO:0000256" key="3">
    <source>
        <dbReference type="ARBA" id="ARBA00022553"/>
    </source>
</evidence>
<evidence type="ECO:0000313" key="10">
    <source>
        <dbReference type="EMBL" id="GEN34976.1"/>
    </source>
</evidence>
<keyword evidence="3" id="KW-0597">Phosphoprotein</keyword>
<dbReference type="PANTHER" id="PTHR43065:SF10">
    <property type="entry name" value="PEROXIDE STRESS-ACTIVATED HISTIDINE KINASE MAK3"/>
    <property type="match status" value="1"/>
</dbReference>
<comment type="caution">
    <text evidence="10">The sequence shown here is derived from an EMBL/GenBank/DDBJ whole genome shotgun (WGS) entry which is preliminary data.</text>
</comment>
<dbReference type="InterPro" id="IPR004358">
    <property type="entry name" value="Sig_transdc_His_kin-like_C"/>
</dbReference>
<dbReference type="EC" id="2.7.13.3" evidence="2"/>
<dbReference type="CDD" id="cd00075">
    <property type="entry name" value="HATPase"/>
    <property type="match status" value="1"/>
</dbReference>
<keyword evidence="11" id="KW-1185">Reference proteome</keyword>
<keyword evidence="5" id="KW-0547">Nucleotide-binding</keyword>
<evidence type="ECO:0000313" key="11">
    <source>
        <dbReference type="Proteomes" id="UP000321157"/>
    </source>
</evidence>
<organism evidence="10 11">
    <name type="scientific">Aneurinibacillus danicus</name>
    <dbReference type="NCBI Taxonomy" id="267746"/>
    <lineage>
        <taxon>Bacteria</taxon>
        <taxon>Bacillati</taxon>
        <taxon>Bacillota</taxon>
        <taxon>Bacilli</taxon>
        <taxon>Bacillales</taxon>
        <taxon>Paenibacillaceae</taxon>
        <taxon>Aneurinibacillus group</taxon>
        <taxon>Aneurinibacillus</taxon>
    </lineage>
</organism>
<dbReference type="AlphaFoldDB" id="A0A511V7P8"/>
<dbReference type="Gene3D" id="3.30.565.10">
    <property type="entry name" value="Histidine kinase-like ATPase, C-terminal domain"/>
    <property type="match status" value="1"/>
</dbReference>
<dbReference type="InterPro" id="IPR003594">
    <property type="entry name" value="HATPase_dom"/>
</dbReference>
<dbReference type="PRINTS" id="PR00344">
    <property type="entry name" value="BCTRLSENSOR"/>
</dbReference>
<gene>
    <name evidence="10" type="ORF">ADA01nite_24360</name>
</gene>
<dbReference type="GO" id="GO:0000155">
    <property type="term" value="F:phosphorelay sensor kinase activity"/>
    <property type="evidence" value="ECO:0007669"/>
    <property type="project" value="InterPro"/>
</dbReference>
<evidence type="ECO:0000256" key="1">
    <source>
        <dbReference type="ARBA" id="ARBA00000085"/>
    </source>
</evidence>
<keyword evidence="6" id="KW-0418">Kinase</keyword>
<dbReference type="InterPro" id="IPR003661">
    <property type="entry name" value="HisK_dim/P_dom"/>
</dbReference>
<dbReference type="PROSITE" id="PS50109">
    <property type="entry name" value="HIS_KIN"/>
    <property type="match status" value="1"/>
</dbReference>
<reference evidence="10 11" key="1">
    <citation type="submission" date="2019-07" db="EMBL/GenBank/DDBJ databases">
        <title>Whole genome shotgun sequence of Aneurinibacillus danicus NBRC 102444.</title>
        <authorList>
            <person name="Hosoyama A."/>
            <person name="Uohara A."/>
            <person name="Ohji S."/>
            <person name="Ichikawa N."/>
        </authorList>
    </citation>
    <scope>NUCLEOTIDE SEQUENCE [LARGE SCALE GENOMIC DNA]</scope>
    <source>
        <strain evidence="10 11">NBRC 102444</strain>
    </source>
</reference>
<dbReference type="EMBL" id="BJXX01000107">
    <property type="protein sequence ID" value="GEN34976.1"/>
    <property type="molecule type" value="Genomic_DNA"/>
</dbReference>
<dbReference type="GO" id="GO:0005524">
    <property type="term" value="F:ATP binding"/>
    <property type="evidence" value="ECO:0007669"/>
    <property type="project" value="UniProtKB-KW"/>
</dbReference>
<dbReference type="SUPFAM" id="SSF55874">
    <property type="entry name" value="ATPase domain of HSP90 chaperone/DNA topoisomerase II/histidine kinase"/>
    <property type="match status" value="1"/>
</dbReference>
<dbReference type="Gene3D" id="1.10.287.130">
    <property type="match status" value="1"/>
</dbReference>
<evidence type="ECO:0000256" key="8">
    <source>
        <dbReference type="ARBA" id="ARBA00023012"/>
    </source>
</evidence>
<dbReference type="InterPro" id="IPR036097">
    <property type="entry name" value="HisK_dim/P_sf"/>
</dbReference>
<accession>A0A511V7P8</accession>
<sequence length="383" mass="45021">MQPPVSYAVLRKYARMIVDRHFIELVSHTELASYIQLERMNNRRWRFKFSVRTFYLLHLIFYNQKVGRARKKSLREAYAIGYKIGAKHFEFQTALLMANLYRRAFMDSVRKMFRELMYSEYERAESVVDEFVDQFLLGYLAKKDNTIERLHEQRMVIMGQMAASMAHEVRNPLSAIDGFLRLIREDEQMDRHKRDEYFRIILHETKEINRIITQFLQFSRKGQAEESPLSDVSLNSLLSEVQEFVKAKTIQENIAFYLYPPMEDFLVHIQRESIKQVLVNVIHNAFEAVHNQEDRRVEMYAYRESGTEVRIEVVDNGPGMSNEALEMAFEPFYSTKETGTGIGLALSKELVKKSDGDIRIQTGSYGTKIIVTLPITQRQTVYD</sequence>
<dbReference type="Pfam" id="PF02518">
    <property type="entry name" value="HATPase_c"/>
    <property type="match status" value="1"/>
</dbReference>
<evidence type="ECO:0000256" key="7">
    <source>
        <dbReference type="ARBA" id="ARBA00022840"/>
    </source>
</evidence>
<name>A0A511V7P8_9BACL</name>
<evidence type="ECO:0000256" key="4">
    <source>
        <dbReference type="ARBA" id="ARBA00022679"/>
    </source>
</evidence>
<feature type="domain" description="Histidine kinase" evidence="9">
    <location>
        <begin position="164"/>
        <end position="377"/>
    </location>
</feature>
<dbReference type="CDD" id="cd00082">
    <property type="entry name" value="HisKA"/>
    <property type="match status" value="1"/>
</dbReference>
<proteinExistence type="predicted"/>
<dbReference type="InterPro" id="IPR036890">
    <property type="entry name" value="HATPase_C_sf"/>
</dbReference>
<dbReference type="SUPFAM" id="SSF47384">
    <property type="entry name" value="Homodimeric domain of signal transducing histidine kinase"/>
    <property type="match status" value="1"/>
</dbReference>
<dbReference type="Proteomes" id="UP000321157">
    <property type="component" value="Unassembled WGS sequence"/>
</dbReference>
<dbReference type="PANTHER" id="PTHR43065">
    <property type="entry name" value="SENSOR HISTIDINE KINASE"/>
    <property type="match status" value="1"/>
</dbReference>
<dbReference type="SMART" id="SM00387">
    <property type="entry name" value="HATPase_c"/>
    <property type="match status" value="1"/>
</dbReference>